<accession>A0A7S2PXQ8</accession>
<dbReference type="InterPro" id="IPR006762">
    <property type="entry name" value="Gtr1_RagA"/>
</dbReference>
<evidence type="ECO:0000256" key="1">
    <source>
        <dbReference type="ARBA" id="ARBA00007756"/>
    </source>
</evidence>
<dbReference type="InterPro" id="IPR039397">
    <property type="entry name" value="RagA/B"/>
</dbReference>
<feature type="compositionally biased region" description="Polar residues" evidence="4">
    <location>
        <begin position="273"/>
        <end position="284"/>
    </location>
</feature>
<feature type="region of interest" description="Disordered" evidence="4">
    <location>
        <begin position="217"/>
        <end position="312"/>
    </location>
</feature>
<feature type="compositionally biased region" description="Basic and acidic residues" evidence="4">
    <location>
        <begin position="234"/>
        <end position="245"/>
    </location>
</feature>
<proteinExistence type="inferred from homology"/>
<gene>
    <name evidence="5" type="ORF">SMAR0320_LOCUS20256</name>
</gene>
<evidence type="ECO:0000313" key="5">
    <source>
        <dbReference type="EMBL" id="CAD9625408.1"/>
    </source>
</evidence>
<keyword evidence="3" id="KW-0342">GTP-binding</keyword>
<organism evidence="5">
    <name type="scientific">Skeletonema marinoi</name>
    <dbReference type="NCBI Taxonomy" id="267567"/>
    <lineage>
        <taxon>Eukaryota</taxon>
        <taxon>Sar</taxon>
        <taxon>Stramenopiles</taxon>
        <taxon>Ochrophyta</taxon>
        <taxon>Bacillariophyta</taxon>
        <taxon>Coscinodiscophyceae</taxon>
        <taxon>Thalassiosirophycidae</taxon>
        <taxon>Thalassiosirales</taxon>
        <taxon>Skeletonemataceae</taxon>
        <taxon>Skeletonema</taxon>
        <taxon>Skeletonema marinoi-dohrnii complex</taxon>
    </lineage>
</organism>
<dbReference type="GO" id="GO:0003924">
    <property type="term" value="F:GTPase activity"/>
    <property type="evidence" value="ECO:0007669"/>
    <property type="project" value="TreeGrafter"/>
</dbReference>
<dbReference type="Gene3D" id="3.30.450.190">
    <property type="match status" value="2"/>
</dbReference>
<dbReference type="InterPro" id="IPR027417">
    <property type="entry name" value="P-loop_NTPase"/>
</dbReference>
<dbReference type="GO" id="GO:1990131">
    <property type="term" value="C:Gtr1-Gtr2 GTPase complex"/>
    <property type="evidence" value="ECO:0007669"/>
    <property type="project" value="TreeGrafter"/>
</dbReference>
<dbReference type="GO" id="GO:1904263">
    <property type="term" value="P:positive regulation of TORC1 signaling"/>
    <property type="evidence" value="ECO:0007669"/>
    <property type="project" value="TreeGrafter"/>
</dbReference>
<dbReference type="PANTHER" id="PTHR11259:SF1">
    <property type="entry name" value="RAS-RELATED GTP-BINDING PROTEIN"/>
    <property type="match status" value="1"/>
</dbReference>
<evidence type="ECO:0000256" key="4">
    <source>
        <dbReference type="SAM" id="MobiDB-lite"/>
    </source>
</evidence>
<evidence type="ECO:0008006" key="6">
    <source>
        <dbReference type="Google" id="ProtNLM"/>
    </source>
</evidence>
<dbReference type="AlphaFoldDB" id="A0A7S2PXQ8"/>
<dbReference type="PANTHER" id="PTHR11259">
    <property type="entry name" value="RAS-RELATED GTP BINDING RAG/GTR YEAST"/>
    <property type="match status" value="1"/>
</dbReference>
<dbReference type="GO" id="GO:0005525">
    <property type="term" value="F:GTP binding"/>
    <property type="evidence" value="ECO:0007669"/>
    <property type="project" value="UniProtKB-KW"/>
</dbReference>
<dbReference type="EMBL" id="HBGZ01028463">
    <property type="protein sequence ID" value="CAD9625408.1"/>
    <property type="molecule type" value="Transcribed_RNA"/>
</dbReference>
<dbReference type="GO" id="GO:0005764">
    <property type="term" value="C:lysosome"/>
    <property type="evidence" value="ECO:0007669"/>
    <property type="project" value="TreeGrafter"/>
</dbReference>
<dbReference type="GO" id="GO:0010507">
    <property type="term" value="P:negative regulation of autophagy"/>
    <property type="evidence" value="ECO:0007669"/>
    <property type="project" value="TreeGrafter"/>
</dbReference>
<reference evidence="5" key="1">
    <citation type="submission" date="2021-01" db="EMBL/GenBank/DDBJ databases">
        <authorList>
            <person name="Corre E."/>
            <person name="Pelletier E."/>
            <person name="Niang G."/>
            <person name="Scheremetjew M."/>
            <person name="Finn R."/>
            <person name="Kale V."/>
            <person name="Holt S."/>
            <person name="Cochrane G."/>
            <person name="Meng A."/>
            <person name="Brown T."/>
            <person name="Cohen L."/>
        </authorList>
    </citation>
    <scope>NUCLEOTIDE SEQUENCE</scope>
    <source>
        <strain evidence="5">SM1012Den-03</strain>
    </source>
</reference>
<protein>
    <recommendedName>
        <fullName evidence="6">GTP-binding protein</fullName>
    </recommendedName>
</protein>
<dbReference type="Gene3D" id="3.40.50.300">
    <property type="entry name" value="P-loop containing nucleotide triphosphate hydrolases"/>
    <property type="match status" value="1"/>
</dbReference>
<dbReference type="SUPFAM" id="SSF52540">
    <property type="entry name" value="P-loop containing nucleoside triphosphate hydrolases"/>
    <property type="match status" value="1"/>
</dbReference>
<evidence type="ECO:0000256" key="3">
    <source>
        <dbReference type="ARBA" id="ARBA00023134"/>
    </source>
</evidence>
<keyword evidence="2" id="KW-0547">Nucleotide-binding</keyword>
<dbReference type="Pfam" id="PF04670">
    <property type="entry name" value="Gtr1_RagA"/>
    <property type="match status" value="1"/>
</dbReference>
<evidence type="ECO:0000256" key="2">
    <source>
        <dbReference type="ARBA" id="ARBA00022741"/>
    </source>
</evidence>
<comment type="similarity">
    <text evidence="1">Belongs to the GTR/RAG GTP-binding protein family.</text>
</comment>
<dbReference type="GO" id="GO:0009267">
    <property type="term" value="P:cellular response to starvation"/>
    <property type="evidence" value="ECO:0007669"/>
    <property type="project" value="TreeGrafter"/>
</dbReference>
<dbReference type="FunFam" id="3.40.50.300:FF:000488">
    <property type="entry name" value="Small monomeric GTPase (Gtr1)"/>
    <property type="match status" value="1"/>
</dbReference>
<dbReference type="GO" id="GO:0005634">
    <property type="term" value="C:nucleus"/>
    <property type="evidence" value="ECO:0007669"/>
    <property type="project" value="TreeGrafter"/>
</dbReference>
<dbReference type="CDD" id="cd11384">
    <property type="entry name" value="RagA_like"/>
    <property type="match status" value="1"/>
</dbReference>
<sequence>MAKKKVLLMGKAHSGKTSMRSIIFANYLARDTMRLSPTLDVEHHHVRFLGDLVLNLWDCGGQDAFYESYFERDRETIFRSVELLIYVFDIESDCPEKDFDHFAGVLEAMEENSPDARIFVLVHKMDLVAEEERELILEDRKRLIEESCLGVGVQHFQCFGTSIWDETLYKAWSEIVTNLIPNIGVLESHLSDFCRICDADEVVLFERATFLVISHAQAKRDNSDDGGGGVKGLITDDKEQQHHEEGNEDGADINGETGWAENADDLAAEKQGEMSTSPHSQLSSPIHDAGDDGMATPQTPASPGGGNATHTAAGSTAVVSNQVGGKASSNQITPSPTPQFDAHRFEKISNIVKQFKLSCGKAQSQFQGMDVRNSKFTAFIDAFTANTYIMVIVSSKTQVNGQEWGTGVHKAATLLNIQKARSHFEQFIPRS</sequence>
<name>A0A7S2PXQ8_9STRA</name>